<dbReference type="GeneID" id="17259395"/>
<organism evidence="2 3">
    <name type="scientific">Emiliania huxleyi (strain CCMP1516)</name>
    <dbReference type="NCBI Taxonomy" id="280463"/>
    <lineage>
        <taxon>Eukaryota</taxon>
        <taxon>Haptista</taxon>
        <taxon>Haptophyta</taxon>
        <taxon>Prymnesiophyceae</taxon>
        <taxon>Isochrysidales</taxon>
        <taxon>Noelaerhabdaceae</taxon>
        <taxon>Emiliania</taxon>
    </lineage>
</organism>
<sequence length="162" mass="17959">MTLKEQQNWPQEFWLRANAWVAELASVANCASVATRSGHERRANLHFELAWQPPSARGIQTAEPARQPADFPHRSAHVRPRVYGAYTRGRTCSASTAASRSLEGGSSSATAAEPGQRGRGWDRERRSRSESPSDGKAGRRGATAVERRLASKKRRLRAPHFE</sequence>
<dbReference type="HOGENOM" id="CLU_1638524_0_0_1"/>
<proteinExistence type="predicted"/>
<keyword evidence="3" id="KW-1185">Reference proteome</keyword>
<accession>A0A0D3IPQ9</accession>
<evidence type="ECO:0000313" key="2">
    <source>
        <dbReference type="EnsemblProtists" id="EOD13244"/>
    </source>
</evidence>
<dbReference type="KEGG" id="ehx:EMIHUDRAFT_256926"/>
<dbReference type="Proteomes" id="UP000013827">
    <property type="component" value="Unassembled WGS sequence"/>
</dbReference>
<feature type="region of interest" description="Disordered" evidence="1">
    <location>
        <begin position="55"/>
        <end position="162"/>
    </location>
</feature>
<name>A0A0D3IPQ9_EMIH1</name>
<dbReference type="AlphaFoldDB" id="A0A0D3IPQ9"/>
<feature type="compositionally biased region" description="Basic and acidic residues" evidence="1">
    <location>
        <begin position="119"/>
        <end position="137"/>
    </location>
</feature>
<reference evidence="3" key="1">
    <citation type="journal article" date="2013" name="Nature">
        <title>Pan genome of the phytoplankton Emiliania underpins its global distribution.</title>
        <authorList>
            <person name="Read B.A."/>
            <person name="Kegel J."/>
            <person name="Klute M.J."/>
            <person name="Kuo A."/>
            <person name="Lefebvre S.C."/>
            <person name="Maumus F."/>
            <person name="Mayer C."/>
            <person name="Miller J."/>
            <person name="Monier A."/>
            <person name="Salamov A."/>
            <person name="Young J."/>
            <person name="Aguilar M."/>
            <person name="Claverie J.M."/>
            <person name="Frickenhaus S."/>
            <person name="Gonzalez K."/>
            <person name="Herman E.K."/>
            <person name="Lin Y.C."/>
            <person name="Napier J."/>
            <person name="Ogata H."/>
            <person name="Sarno A.F."/>
            <person name="Shmutz J."/>
            <person name="Schroeder D."/>
            <person name="de Vargas C."/>
            <person name="Verret F."/>
            <person name="von Dassow P."/>
            <person name="Valentin K."/>
            <person name="Van de Peer Y."/>
            <person name="Wheeler G."/>
            <person name="Dacks J.B."/>
            <person name="Delwiche C.F."/>
            <person name="Dyhrman S.T."/>
            <person name="Glockner G."/>
            <person name="John U."/>
            <person name="Richards T."/>
            <person name="Worden A.Z."/>
            <person name="Zhang X."/>
            <person name="Grigoriev I.V."/>
            <person name="Allen A.E."/>
            <person name="Bidle K."/>
            <person name="Borodovsky M."/>
            <person name="Bowler C."/>
            <person name="Brownlee C."/>
            <person name="Cock J.M."/>
            <person name="Elias M."/>
            <person name="Gladyshev V.N."/>
            <person name="Groth M."/>
            <person name="Guda C."/>
            <person name="Hadaegh A."/>
            <person name="Iglesias-Rodriguez M.D."/>
            <person name="Jenkins J."/>
            <person name="Jones B.M."/>
            <person name="Lawson T."/>
            <person name="Leese F."/>
            <person name="Lindquist E."/>
            <person name="Lobanov A."/>
            <person name="Lomsadze A."/>
            <person name="Malik S.B."/>
            <person name="Marsh M.E."/>
            <person name="Mackinder L."/>
            <person name="Mock T."/>
            <person name="Mueller-Roeber B."/>
            <person name="Pagarete A."/>
            <person name="Parker M."/>
            <person name="Probert I."/>
            <person name="Quesneville H."/>
            <person name="Raines C."/>
            <person name="Rensing S.A."/>
            <person name="Riano-Pachon D.M."/>
            <person name="Richier S."/>
            <person name="Rokitta S."/>
            <person name="Shiraiwa Y."/>
            <person name="Soanes D.M."/>
            <person name="van der Giezen M."/>
            <person name="Wahlund T.M."/>
            <person name="Williams B."/>
            <person name="Wilson W."/>
            <person name="Wolfe G."/>
            <person name="Wurch L.L."/>
        </authorList>
    </citation>
    <scope>NUCLEOTIDE SEQUENCE</scope>
</reference>
<dbReference type="RefSeq" id="XP_005765673.1">
    <property type="nucleotide sequence ID" value="XM_005765616.1"/>
</dbReference>
<protein>
    <submittedName>
        <fullName evidence="2">Uncharacterized protein</fullName>
    </submittedName>
</protein>
<dbReference type="EnsemblProtists" id="EOD13244">
    <property type="protein sequence ID" value="EOD13244"/>
    <property type="gene ID" value="EMIHUDRAFT_256926"/>
</dbReference>
<evidence type="ECO:0000256" key="1">
    <source>
        <dbReference type="SAM" id="MobiDB-lite"/>
    </source>
</evidence>
<reference evidence="2" key="2">
    <citation type="submission" date="2024-10" db="UniProtKB">
        <authorList>
            <consortium name="EnsemblProtists"/>
        </authorList>
    </citation>
    <scope>IDENTIFICATION</scope>
</reference>
<feature type="compositionally biased region" description="Low complexity" evidence="1">
    <location>
        <begin position="87"/>
        <end position="101"/>
    </location>
</feature>
<dbReference type="PaxDb" id="2903-EOD13244"/>
<feature type="compositionally biased region" description="Basic residues" evidence="1">
    <location>
        <begin position="150"/>
        <end position="162"/>
    </location>
</feature>
<evidence type="ECO:0000313" key="3">
    <source>
        <dbReference type="Proteomes" id="UP000013827"/>
    </source>
</evidence>